<dbReference type="EMBL" id="SIOP01000001">
    <property type="protein sequence ID" value="TAY50973.1"/>
    <property type="molecule type" value="Genomic_DNA"/>
</dbReference>
<dbReference type="Proteomes" id="UP000292974">
    <property type="component" value="Unassembled WGS sequence"/>
</dbReference>
<dbReference type="AlphaFoldDB" id="A0A7M3DQK8"/>
<comment type="caution">
    <text evidence="1">The sequence shown here is derived from an EMBL/GenBank/DDBJ whole genome shotgun (WGS) entry which is preliminary data.</text>
</comment>
<proteinExistence type="predicted"/>
<gene>
    <name evidence="1" type="ORF">ELH90_04240</name>
</gene>
<sequence>MTRFPAANDTLIDYTTTLEFLCGDMIAPGCSVILDERQYPILLGRLERIAEIGDINFRLEMCVDHRPGHSVSWDNDGDREQDNEVDKLMAELIQALGFHDYQMPSNP</sequence>
<evidence type="ECO:0000313" key="1">
    <source>
        <dbReference type="EMBL" id="TAY50973.1"/>
    </source>
</evidence>
<dbReference type="RefSeq" id="WP_130715860.1">
    <property type="nucleotide sequence ID" value="NZ_SIOP01000001.1"/>
</dbReference>
<evidence type="ECO:0000313" key="2">
    <source>
        <dbReference type="Proteomes" id="UP000292974"/>
    </source>
</evidence>
<protein>
    <submittedName>
        <fullName evidence="1">Uncharacterized protein</fullName>
    </submittedName>
</protein>
<reference evidence="1 2" key="1">
    <citation type="submission" date="2019-02" db="EMBL/GenBank/DDBJ databases">
        <title>The genomic architecture of introgression among sibling species of bacteria.</title>
        <authorList>
            <person name="Cavassim M.I.A."/>
            <person name="Moeskjaer S."/>
            <person name="Moslemi C."/>
            <person name="Fields B."/>
            <person name="Bachmann A."/>
            <person name="Vilhjalmsson B."/>
            <person name="Schierup M.H."/>
            <person name="Young J.P.W."/>
            <person name="Andersen S.U."/>
        </authorList>
    </citation>
    <scope>NUCLEOTIDE SEQUENCE [LARGE SCALE GENOMIC DNA]</scope>
    <source>
        <strain evidence="1 2">SM135B</strain>
    </source>
</reference>
<accession>A0A7M3DQK8</accession>
<name>A0A7M3DQK8_RHILE</name>
<organism evidence="1 2">
    <name type="scientific">Rhizobium leguminosarum</name>
    <dbReference type="NCBI Taxonomy" id="384"/>
    <lineage>
        <taxon>Bacteria</taxon>
        <taxon>Pseudomonadati</taxon>
        <taxon>Pseudomonadota</taxon>
        <taxon>Alphaproteobacteria</taxon>
        <taxon>Hyphomicrobiales</taxon>
        <taxon>Rhizobiaceae</taxon>
        <taxon>Rhizobium/Agrobacterium group</taxon>
        <taxon>Rhizobium</taxon>
    </lineage>
</organism>